<sequence>MTEQTDVFSALAADCTEFEKLLSGLHPDLWSEPTPAPRWSIRHQVAHLTAVFRMAATAASDPAAFQAMAASLGPDFDANVTAALHRFLADAGVMTARWRTEWTGAVSALSAVPAGTLVPWLVRPIPAPVLAAAGMTELFGHGHDVADTLGVTPQYTDRIGHIVEFGHRTWDFGYLARDLTPPAAAPRFDLRAPSGARWVLGADDAETVSGDAVDLCLLITRRRHRADLGLTASGPEADRWLDIAQAYRGPAGEGRRPGQFAQVGP</sequence>
<comment type="caution">
    <text evidence="2">The sequence shown here is derived from an EMBL/GenBank/DDBJ whole genome shotgun (WGS) entry which is preliminary data.</text>
</comment>
<dbReference type="InterPro" id="IPR017517">
    <property type="entry name" value="Maleyloyr_isom"/>
</dbReference>
<dbReference type="Gene3D" id="1.20.120.450">
    <property type="entry name" value="dinb family like domain"/>
    <property type="match status" value="1"/>
</dbReference>
<accession>A0ABS2AJT1</accession>
<organism evidence="2 3">
    <name type="scientific">Paractinoplanes ovalisporus</name>
    <dbReference type="NCBI Taxonomy" id="2810368"/>
    <lineage>
        <taxon>Bacteria</taxon>
        <taxon>Bacillati</taxon>
        <taxon>Actinomycetota</taxon>
        <taxon>Actinomycetes</taxon>
        <taxon>Micromonosporales</taxon>
        <taxon>Micromonosporaceae</taxon>
        <taxon>Paractinoplanes</taxon>
    </lineage>
</organism>
<dbReference type="NCBIfam" id="TIGR03084">
    <property type="entry name" value="TIGR03084 family metal-binding protein"/>
    <property type="match status" value="1"/>
</dbReference>
<keyword evidence="3" id="KW-1185">Reference proteome</keyword>
<evidence type="ECO:0000313" key="3">
    <source>
        <dbReference type="Proteomes" id="UP000632138"/>
    </source>
</evidence>
<name>A0ABS2AJT1_9ACTN</name>
<protein>
    <submittedName>
        <fullName evidence="2">TIGR03084 family protein</fullName>
    </submittedName>
</protein>
<feature type="domain" description="Mycothiol-dependent maleylpyruvate isomerase metal-binding" evidence="1">
    <location>
        <begin position="12"/>
        <end position="146"/>
    </location>
</feature>
<dbReference type="SUPFAM" id="SSF109854">
    <property type="entry name" value="DinB/YfiT-like putative metalloenzymes"/>
    <property type="match status" value="1"/>
</dbReference>
<dbReference type="RefSeq" id="WP_203380102.1">
    <property type="nucleotide sequence ID" value="NZ_JAENHP010000013.1"/>
</dbReference>
<dbReference type="InterPro" id="IPR017518">
    <property type="entry name" value="CHP03084"/>
</dbReference>
<dbReference type="Proteomes" id="UP000632138">
    <property type="component" value="Unassembled WGS sequence"/>
</dbReference>
<reference evidence="2 3" key="1">
    <citation type="submission" date="2021-01" db="EMBL/GenBank/DDBJ databases">
        <title>Actinoplanes sp. nov. LDG1-06 isolated from lichen.</title>
        <authorList>
            <person name="Saeng-In P."/>
            <person name="Phongsopitanun W."/>
            <person name="Kanchanasin P."/>
            <person name="Yuki M."/>
            <person name="Kudo T."/>
            <person name="Ohkuma M."/>
            <person name="Tanasupawat S."/>
        </authorList>
    </citation>
    <scope>NUCLEOTIDE SEQUENCE [LARGE SCALE GENOMIC DNA]</scope>
    <source>
        <strain evidence="2 3">LDG1-06</strain>
    </source>
</reference>
<gene>
    <name evidence="2" type="ORF">JIG36_31845</name>
</gene>
<dbReference type="NCBIfam" id="TIGR03083">
    <property type="entry name" value="maleylpyruvate isomerase family mycothiol-dependent enzyme"/>
    <property type="match status" value="1"/>
</dbReference>
<dbReference type="InterPro" id="IPR024344">
    <property type="entry name" value="MDMPI_metal-binding"/>
</dbReference>
<evidence type="ECO:0000259" key="1">
    <source>
        <dbReference type="Pfam" id="PF11716"/>
    </source>
</evidence>
<dbReference type="InterPro" id="IPR034660">
    <property type="entry name" value="DinB/YfiT-like"/>
</dbReference>
<dbReference type="Pfam" id="PF11716">
    <property type="entry name" value="MDMPI_N"/>
    <property type="match status" value="1"/>
</dbReference>
<dbReference type="EMBL" id="JAENHP010000013">
    <property type="protein sequence ID" value="MBM2620117.1"/>
    <property type="molecule type" value="Genomic_DNA"/>
</dbReference>
<evidence type="ECO:0000313" key="2">
    <source>
        <dbReference type="EMBL" id="MBM2620117.1"/>
    </source>
</evidence>
<proteinExistence type="predicted"/>